<dbReference type="InterPro" id="IPR036259">
    <property type="entry name" value="MFS_trans_sf"/>
</dbReference>
<feature type="transmembrane region" description="Helical" evidence="6">
    <location>
        <begin position="162"/>
        <end position="185"/>
    </location>
</feature>
<dbReference type="InterPro" id="IPR011701">
    <property type="entry name" value="MFS"/>
</dbReference>
<keyword evidence="5 6" id="KW-0472">Membrane</keyword>
<evidence type="ECO:0000256" key="4">
    <source>
        <dbReference type="ARBA" id="ARBA00022989"/>
    </source>
</evidence>
<feature type="transmembrane region" description="Helical" evidence="6">
    <location>
        <begin position="359"/>
        <end position="384"/>
    </location>
</feature>
<dbReference type="Pfam" id="PF07690">
    <property type="entry name" value="MFS_1"/>
    <property type="match status" value="1"/>
</dbReference>
<dbReference type="PRINTS" id="PR01036">
    <property type="entry name" value="TCRTETB"/>
</dbReference>
<dbReference type="PANTHER" id="PTHR42718:SF9">
    <property type="entry name" value="MAJOR FACILITATOR SUPERFAMILY MULTIDRUG TRANSPORTER MFSC"/>
    <property type="match status" value="1"/>
</dbReference>
<dbReference type="STRING" id="1544416.Cocul_01575"/>
<feature type="transmembrane region" description="Helical" evidence="6">
    <location>
        <begin position="223"/>
        <end position="244"/>
    </location>
</feature>
<feature type="transmembrane region" description="Helical" evidence="6">
    <location>
        <begin position="197"/>
        <end position="217"/>
    </location>
</feature>
<dbReference type="GO" id="GO:0022857">
    <property type="term" value="F:transmembrane transporter activity"/>
    <property type="evidence" value="ECO:0007669"/>
    <property type="project" value="InterPro"/>
</dbReference>
<feature type="transmembrane region" description="Helical" evidence="6">
    <location>
        <begin position="327"/>
        <end position="347"/>
    </location>
</feature>
<dbReference type="CDD" id="cd17321">
    <property type="entry name" value="MFS_MMR_MDR_like"/>
    <property type="match status" value="1"/>
</dbReference>
<evidence type="ECO:0000256" key="5">
    <source>
        <dbReference type="ARBA" id="ARBA00023136"/>
    </source>
</evidence>
<dbReference type="Gene3D" id="1.20.1720.10">
    <property type="entry name" value="Multidrug resistance protein D"/>
    <property type="match status" value="1"/>
</dbReference>
<accession>A0A0N8VZC4</accession>
<gene>
    <name evidence="8" type="primary">qacA_1</name>
    <name evidence="8" type="ORF">Cocul_01575</name>
</gene>
<evidence type="ECO:0000256" key="6">
    <source>
        <dbReference type="SAM" id="Phobius"/>
    </source>
</evidence>
<dbReference type="PATRIC" id="fig|1544416.3.peg.1579"/>
<keyword evidence="4 6" id="KW-1133">Transmembrane helix</keyword>
<evidence type="ECO:0000256" key="2">
    <source>
        <dbReference type="ARBA" id="ARBA00022448"/>
    </source>
</evidence>
<evidence type="ECO:0000256" key="1">
    <source>
        <dbReference type="ARBA" id="ARBA00004651"/>
    </source>
</evidence>
<name>A0A0N8VZC4_9CORY</name>
<evidence type="ECO:0000256" key="3">
    <source>
        <dbReference type="ARBA" id="ARBA00022692"/>
    </source>
</evidence>
<keyword evidence="3 6" id="KW-0812">Transmembrane</keyword>
<keyword evidence="2" id="KW-0813">Transport</keyword>
<evidence type="ECO:0000313" key="9">
    <source>
        <dbReference type="Proteomes" id="UP000050517"/>
    </source>
</evidence>
<dbReference type="GO" id="GO:0005886">
    <property type="term" value="C:plasma membrane"/>
    <property type="evidence" value="ECO:0007669"/>
    <property type="project" value="UniProtKB-SubCell"/>
</dbReference>
<dbReference type="EMBL" id="LKST01000003">
    <property type="protein sequence ID" value="KQB83506.1"/>
    <property type="molecule type" value="Genomic_DNA"/>
</dbReference>
<dbReference type="Gene3D" id="1.20.1250.20">
    <property type="entry name" value="MFS general substrate transporter like domains"/>
    <property type="match status" value="1"/>
</dbReference>
<feature type="transmembrane region" description="Helical" evidence="6">
    <location>
        <begin position="133"/>
        <end position="156"/>
    </location>
</feature>
<reference evidence="8 9" key="1">
    <citation type="submission" date="2015-10" db="EMBL/GenBank/DDBJ databases">
        <title>Corynebacteirum lowii and Corynebacterium oculi species nova, derived from human clinical disease and and emended description of Corynebacterium mastiditis.</title>
        <authorList>
            <person name="Bernard K."/>
            <person name="Pacheco A.L."/>
            <person name="Mcdougall C."/>
            <person name="Burtx T."/>
            <person name="Weibe D."/>
            <person name="Tyler S."/>
            <person name="Olson A.B."/>
            <person name="Cnockaert M."/>
            <person name="Eguchi H."/>
            <person name="Kuwahara T."/>
            <person name="Nakayama-Imaohji H."/>
            <person name="Boudewijins M."/>
            <person name="Van Hoecke F."/>
            <person name="Bernier A.-M."/>
            <person name="Vandamme P."/>
        </authorList>
    </citation>
    <scope>NUCLEOTIDE SEQUENCE [LARGE SCALE GENOMIC DNA]</scope>
    <source>
        <strain evidence="8 9">NML 130210</strain>
    </source>
</reference>
<proteinExistence type="predicted"/>
<organism evidence="8 9">
    <name type="scientific">Corynebacterium oculi</name>
    <dbReference type="NCBI Taxonomy" id="1544416"/>
    <lineage>
        <taxon>Bacteria</taxon>
        <taxon>Bacillati</taxon>
        <taxon>Actinomycetota</taxon>
        <taxon>Actinomycetes</taxon>
        <taxon>Mycobacteriales</taxon>
        <taxon>Corynebacteriaceae</taxon>
        <taxon>Corynebacterium</taxon>
    </lineage>
</organism>
<dbReference type="PANTHER" id="PTHR42718">
    <property type="entry name" value="MAJOR FACILITATOR SUPERFAMILY MULTIDRUG TRANSPORTER MFSC"/>
    <property type="match status" value="1"/>
</dbReference>
<comment type="caution">
    <text evidence="8">The sequence shown here is derived from an EMBL/GenBank/DDBJ whole genome shotgun (WGS) entry which is preliminary data.</text>
</comment>
<evidence type="ECO:0000259" key="7">
    <source>
        <dbReference type="PROSITE" id="PS50850"/>
    </source>
</evidence>
<dbReference type="RefSeq" id="WP_082422235.1">
    <property type="nucleotide sequence ID" value="NZ_LKST01000003.1"/>
</dbReference>
<feature type="transmembrane region" description="Helical" evidence="6">
    <location>
        <begin position="256"/>
        <end position="289"/>
    </location>
</feature>
<dbReference type="PROSITE" id="PS50850">
    <property type="entry name" value="MFS"/>
    <property type="match status" value="1"/>
</dbReference>
<protein>
    <submittedName>
        <fullName evidence="8">Antiseptic resistance protein</fullName>
    </submittedName>
</protein>
<feature type="transmembrane region" description="Helical" evidence="6">
    <location>
        <begin position="460"/>
        <end position="479"/>
    </location>
</feature>
<evidence type="ECO:0000313" key="8">
    <source>
        <dbReference type="EMBL" id="KQB83506.1"/>
    </source>
</evidence>
<sequence length="491" mass="50179">MNARWLTAVVALSAALMTLDMTVVTIALPNITREFSTGLEDAQWIVNAYVLVFAALLLGVGALSDHIPRHRLFILGHLIFGASSLLCALSGSAGILIAGRVCQAIGATLVFGTCMPLIADAHEGNDAARSRAVGAFMAAGAAAAALGPLLGGLLVNGGGWRWIFAVNIPVSIIAIIVMALVAPGTAGARRKTTGRDWVSTALVALGLFGANYALIAAPNEGWSAANVLAAGVASVLFLVAFAVIQLRAGEDALLDLRLFAVPSFSAAIILSFTGRLVTFGLLTYLIFWLSGVQGLSPIGVGLVLLALALPMVIIAAPSSALEKTGRVNIVTGVAMLITALGLLWAALTLGPDTTWRSVIGPLLVMGIGAGLAMPHMMNIAIGVVPASRAGAATGAANSAFPLGTAAGVAIFGAILTSRIDALAWAPASVREAATAGQIDLLRGARVQEITEAFMAGLDTILVTGATVSVVCGLICFFSIRQKDRYIAPESA</sequence>
<feature type="transmembrane region" description="Helical" evidence="6">
    <location>
        <begin position="396"/>
        <end position="415"/>
    </location>
</feature>
<dbReference type="AlphaFoldDB" id="A0A0N8VZC4"/>
<dbReference type="OrthoDB" id="9781469at2"/>
<feature type="transmembrane region" description="Helical" evidence="6">
    <location>
        <begin position="75"/>
        <end position="98"/>
    </location>
</feature>
<dbReference type="InterPro" id="IPR020846">
    <property type="entry name" value="MFS_dom"/>
</dbReference>
<feature type="transmembrane region" description="Helical" evidence="6">
    <location>
        <begin position="295"/>
        <end position="315"/>
    </location>
</feature>
<feature type="domain" description="Major facilitator superfamily (MFS) profile" evidence="7">
    <location>
        <begin position="6"/>
        <end position="483"/>
    </location>
</feature>
<comment type="subcellular location">
    <subcellularLocation>
        <location evidence="1">Cell membrane</location>
        <topology evidence="1">Multi-pass membrane protein</topology>
    </subcellularLocation>
</comment>
<keyword evidence="9" id="KW-1185">Reference proteome</keyword>
<dbReference type="SUPFAM" id="SSF103473">
    <property type="entry name" value="MFS general substrate transporter"/>
    <property type="match status" value="1"/>
</dbReference>
<dbReference type="Proteomes" id="UP000050517">
    <property type="component" value="Unassembled WGS sequence"/>
</dbReference>
<feature type="transmembrane region" description="Helical" evidence="6">
    <location>
        <begin position="43"/>
        <end position="63"/>
    </location>
</feature>
<feature type="transmembrane region" description="Helical" evidence="6">
    <location>
        <begin position="104"/>
        <end position="121"/>
    </location>
</feature>